<protein>
    <submittedName>
        <fullName evidence="4">Outer membrane protein, tolC-like</fullName>
    </submittedName>
</protein>
<dbReference type="Proteomes" id="UP000255168">
    <property type="component" value="Chromosome I"/>
</dbReference>
<dbReference type="EMBL" id="OFTC01000033">
    <property type="protein sequence ID" value="SOZ38425.1"/>
    <property type="molecule type" value="Genomic_DNA"/>
</dbReference>
<keyword evidence="2" id="KW-1134">Transmembrane beta strand</keyword>
<dbReference type="Pfam" id="PF02321">
    <property type="entry name" value="OEP"/>
    <property type="match status" value="2"/>
</dbReference>
<name>A0A375H3A7_9BURK</name>
<reference evidence="5 6" key="1">
    <citation type="submission" date="2018-01" db="EMBL/GenBank/DDBJ databases">
        <authorList>
            <person name="Clerissi C."/>
        </authorList>
    </citation>
    <scope>NUCLEOTIDE SEQUENCE [LARGE SCALE GENOMIC DNA]</scope>
    <source>
        <strain evidence="3">Cupriavidus taiwanensis STM 6082</strain>
        <strain evidence="4">Cupriavidus taiwanensis STM 6160</strain>
    </source>
</reference>
<keyword evidence="2" id="KW-0472">Membrane</keyword>
<dbReference type="SUPFAM" id="SSF56954">
    <property type="entry name" value="Outer membrane efflux proteins (OEP)"/>
    <property type="match status" value="1"/>
</dbReference>
<dbReference type="EMBL" id="LT984806">
    <property type="protein sequence ID" value="SPD46734.1"/>
    <property type="molecule type" value="Genomic_DNA"/>
</dbReference>
<dbReference type="Gene3D" id="1.20.1600.10">
    <property type="entry name" value="Outer membrane efflux proteins (OEP)"/>
    <property type="match status" value="1"/>
</dbReference>
<evidence type="ECO:0000313" key="4">
    <source>
        <dbReference type="EMBL" id="SPD46734.1"/>
    </source>
</evidence>
<proteinExistence type="inferred from homology"/>
<evidence type="ECO:0000313" key="6">
    <source>
        <dbReference type="Proteomes" id="UP000256710"/>
    </source>
</evidence>
<keyword evidence="2" id="KW-0449">Lipoprotein</keyword>
<dbReference type="GO" id="GO:0005886">
    <property type="term" value="C:plasma membrane"/>
    <property type="evidence" value="ECO:0007669"/>
    <property type="project" value="UniProtKB-SubCell"/>
</dbReference>
<accession>A0A375H3A7</accession>
<dbReference type="PANTHER" id="PTHR30203:SF33">
    <property type="entry name" value="BLR4455 PROTEIN"/>
    <property type="match status" value="1"/>
</dbReference>
<keyword evidence="2" id="KW-0564">Palmitate</keyword>
<dbReference type="AlphaFoldDB" id="A0A375H3A7"/>
<sequence length="484" mass="51733">MPAATASAAVPGGATQRFVLEQSIQADWWALFESPRLNALIEKAFAANPNVEAAQAALRAAQENVYAQRGFFFPTIQAGYTPSRTKLAGNLGGNSPGIQGNGSVISTFQGTPASEGGTAPFNGPVIYNFHTAQLTVGFVPDVFGANRRQVESLEAQAKAQQFQLEATRITLASNIVAAAIQDALLRQQIATTTAMIDANVAMVELASRQLKAGYASRLDLAVQENALAQARQLLPPLRKQFEQNRDLMRTLIGAVQDEEVPAFELGALRLPEELPLTLPSQLVEQRPDVRAAEALLQAASAEVGVARAARLPQFSIDATLGGAASHIGQMFWNSGKFFDLALGITQPLFAGGTLLHRERAATEALRQAAAQYRSTVITAFQNVADTLHAIQTDAEALQAAAEVTDTAKTALDLTQRQHQRGYLDRLALIGAQQTYRQAQLNLAQAQATRLGDTAALFQALGGGWWDRASNEPTVAQTTADRANP</sequence>
<keyword evidence="6" id="KW-1185">Reference proteome</keyword>
<gene>
    <name evidence="4" type="primary">tolC</name>
    <name evidence="3" type="ORF">CBM2605_B100376</name>
    <name evidence="4" type="ORF">CBM2607_11674</name>
</gene>
<dbReference type="Proteomes" id="UP000256710">
    <property type="component" value="Unassembled WGS sequence"/>
</dbReference>
<evidence type="ECO:0000256" key="2">
    <source>
        <dbReference type="RuleBase" id="RU362097"/>
    </source>
</evidence>
<dbReference type="InterPro" id="IPR010131">
    <property type="entry name" value="MdtP/NodT-like"/>
</dbReference>
<dbReference type="Gene3D" id="2.20.200.10">
    <property type="entry name" value="Outer membrane efflux proteins (OEP)"/>
    <property type="match status" value="1"/>
</dbReference>
<comment type="subcellular location">
    <subcellularLocation>
        <location evidence="2">Cell membrane</location>
        <topology evidence="2">Lipid-anchor</topology>
    </subcellularLocation>
</comment>
<evidence type="ECO:0000313" key="5">
    <source>
        <dbReference type="Proteomes" id="UP000255168"/>
    </source>
</evidence>
<organism evidence="4 5">
    <name type="scientific">Cupriavidus neocaledonicus</name>
    <dbReference type="NCBI Taxonomy" id="1040979"/>
    <lineage>
        <taxon>Bacteria</taxon>
        <taxon>Pseudomonadati</taxon>
        <taxon>Pseudomonadota</taxon>
        <taxon>Betaproteobacteria</taxon>
        <taxon>Burkholderiales</taxon>
        <taxon>Burkholderiaceae</taxon>
        <taxon>Cupriavidus</taxon>
    </lineage>
</organism>
<dbReference type="GO" id="GO:0015562">
    <property type="term" value="F:efflux transmembrane transporter activity"/>
    <property type="evidence" value="ECO:0007669"/>
    <property type="project" value="InterPro"/>
</dbReference>
<evidence type="ECO:0000256" key="1">
    <source>
        <dbReference type="ARBA" id="ARBA00007613"/>
    </source>
</evidence>
<dbReference type="PANTHER" id="PTHR30203">
    <property type="entry name" value="OUTER MEMBRANE CATION EFFLUX PROTEIN"/>
    <property type="match status" value="1"/>
</dbReference>
<comment type="similarity">
    <text evidence="1 2">Belongs to the outer membrane factor (OMF) (TC 1.B.17) family.</text>
</comment>
<keyword evidence="2" id="KW-0812">Transmembrane</keyword>
<dbReference type="NCBIfam" id="TIGR01845">
    <property type="entry name" value="outer_NodT"/>
    <property type="match status" value="1"/>
</dbReference>
<dbReference type="InterPro" id="IPR003423">
    <property type="entry name" value="OMP_efflux"/>
</dbReference>
<evidence type="ECO:0000313" key="3">
    <source>
        <dbReference type="EMBL" id="SOZ38425.1"/>
    </source>
</evidence>